<dbReference type="EMBL" id="PCDP01000001">
    <property type="protein sequence ID" value="PZM16687.1"/>
    <property type="molecule type" value="Genomic_DNA"/>
</dbReference>
<dbReference type="GO" id="GO:0003677">
    <property type="term" value="F:DNA binding"/>
    <property type="evidence" value="ECO:0007669"/>
    <property type="project" value="UniProtKB-KW"/>
</dbReference>
<feature type="domain" description="HTH hxlR-type" evidence="4">
    <location>
        <begin position="20"/>
        <end position="123"/>
    </location>
</feature>
<dbReference type="Gene3D" id="1.10.10.10">
    <property type="entry name" value="Winged helix-like DNA-binding domain superfamily/Winged helix DNA-binding domain"/>
    <property type="match status" value="1"/>
</dbReference>
<dbReference type="InterPro" id="IPR002577">
    <property type="entry name" value="HTH_HxlR"/>
</dbReference>
<dbReference type="PANTHER" id="PTHR33204">
    <property type="entry name" value="TRANSCRIPTIONAL REGULATOR, MARR FAMILY"/>
    <property type="match status" value="1"/>
</dbReference>
<dbReference type="AlphaFoldDB" id="A0A2W4CVD8"/>
<evidence type="ECO:0000313" key="5">
    <source>
        <dbReference type="EMBL" id="PZM16687.1"/>
    </source>
</evidence>
<dbReference type="Proteomes" id="UP000248925">
    <property type="component" value="Unassembled WGS sequence"/>
</dbReference>
<evidence type="ECO:0000256" key="3">
    <source>
        <dbReference type="ARBA" id="ARBA00023163"/>
    </source>
</evidence>
<protein>
    <submittedName>
        <fullName evidence="5">ArsR family transcriptional regulator</fullName>
    </submittedName>
</protein>
<organism evidence="5 6">
    <name type="scientific">Rhizobium tubonense</name>
    <dbReference type="NCBI Taxonomy" id="484088"/>
    <lineage>
        <taxon>Bacteria</taxon>
        <taxon>Pseudomonadati</taxon>
        <taxon>Pseudomonadota</taxon>
        <taxon>Alphaproteobacteria</taxon>
        <taxon>Hyphomicrobiales</taxon>
        <taxon>Rhizobiaceae</taxon>
        <taxon>Rhizobium/Agrobacterium group</taxon>
        <taxon>Rhizobium</taxon>
    </lineage>
</organism>
<dbReference type="InterPro" id="IPR001845">
    <property type="entry name" value="HTH_ArsR_DNA-bd_dom"/>
</dbReference>
<reference evidence="5 6" key="1">
    <citation type="journal article" date="2018" name="Sci. Rep.">
        <title>Rhizobium tumorigenes sp. nov., a novel plant tumorigenic bacterium isolated from cane gall tumors on thornless blackberry.</title>
        <authorList>
            <person name="Kuzmanovi N."/>
            <person name="Smalla K."/>
            <person name="Gronow S."/>
            <person name="PuBawska J."/>
        </authorList>
    </citation>
    <scope>NUCLEOTIDE SEQUENCE [LARGE SCALE GENOMIC DNA]</scope>
    <source>
        <strain evidence="5 6">CCBAU 85046</strain>
    </source>
</reference>
<evidence type="ECO:0000259" key="4">
    <source>
        <dbReference type="PROSITE" id="PS51118"/>
    </source>
</evidence>
<evidence type="ECO:0000313" key="6">
    <source>
        <dbReference type="Proteomes" id="UP000248925"/>
    </source>
</evidence>
<dbReference type="OrthoDB" id="9800350at2"/>
<keyword evidence="3" id="KW-0804">Transcription</keyword>
<dbReference type="Pfam" id="PF01638">
    <property type="entry name" value="HxlR"/>
    <property type="match status" value="1"/>
</dbReference>
<dbReference type="GO" id="GO:0003700">
    <property type="term" value="F:DNA-binding transcription factor activity"/>
    <property type="evidence" value="ECO:0007669"/>
    <property type="project" value="InterPro"/>
</dbReference>
<gene>
    <name evidence="5" type="ORF">CPY51_00020</name>
</gene>
<evidence type="ECO:0000256" key="2">
    <source>
        <dbReference type="ARBA" id="ARBA00023125"/>
    </source>
</evidence>
<name>A0A2W4CVD8_9HYPH</name>
<keyword evidence="2" id="KW-0238">DNA-binding</keyword>
<dbReference type="PANTHER" id="PTHR33204:SF29">
    <property type="entry name" value="TRANSCRIPTIONAL REGULATOR"/>
    <property type="match status" value="1"/>
</dbReference>
<dbReference type="SMART" id="SM00418">
    <property type="entry name" value="HTH_ARSR"/>
    <property type="match status" value="1"/>
</dbReference>
<evidence type="ECO:0000256" key="1">
    <source>
        <dbReference type="ARBA" id="ARBA00023015"/>
    </source>
</evidence>
<dbReference type="SUPFAM" id="SSF46785">
    <property type="entry name" value="Winged helix' DNA-binding domain"/>
    <property type="match status" value="1"/>
</dbReference>
<proteinExistence type="predicted"/>
<sequence>MDEAITHFKVPIDVHDRTACLGPDGSVTHVGRVLRMLSGRWKLPILFRLVATPSMRSSQLMREMPAVSQKVLTQHLRELEIDGLVERRDYGELPLRVEYSLTDAGQRLMPALRALREFSRDHP</sequence>
<keyword evidence="1" id="KW-0805">Transcription regulation</keyword>
<dbReference type="PROSITE" id="PS51118">
    <property type="entry name" value="HTH_HXLR"/>
    <property type="match status" value="1"/>
</dbReference>
<dbReference type="InterPro" id="IPR036388">
    <property type="entry name" value="WH-like_DNA-bd_sf"/>
</dbReference>
<keyword evidence="6" id="KW-1185">Reference proteome</keyword>
<accession>A0A2W4CVD8</accession>
<dbReference type="RefSeq" id="WP_111158021.1">
    <property type="nucleotide sequence ID" value="NZ_PCDP01000001.1"/>
</dbReference>
<comment type="caution">
    <text evidence="5">The sequence shown here is derived from an EMBL/GenBank/DDBJ whole genome shotgun (WGS) entry which is preliminary data.</text>
</comment>
<dbReference type="InterPro" id="IPR036390">
    <property type="entry name" value="WH_DNA-bd_sf"/>
</dbReference>